<comment type="caution">
    <text evidence="1">The sequence shown here is derived from an EMBL/GenBank/DDBJ whole genome shotgun (WGS) entry which is preliminary data.</text>
</comment>
<keyword evidence="2" id="KW-1185">Reference proteome</keyword>
<reference evidence="1" key="1">
    <citation type="submission" date="2023-03" db="EMBL/GenBank/DDBJ databases">
        <title>Chromosome-level genomes of two armyworms, Mythimna separata and Mythimna loreyi, provide insights into the biosynthesis and reception of sex pheromones.</title>
        <authorList>
            <person name="Zhao H."/>
        </authorList>
    </citation>
    <scope>NUCLEOTIDE SEQUENCE</scope>
    <source>
        <strain evidence="1">BeijingLab</strain>
    </source>
</reference>
<dbReference type="Proteomes" id="UP001231649">
    <property type="component" value="Chromosome 32"/>
</dbReference>
<evidence type="ECO:0000313" key="1">
    <source>
        <dbReference type="EMBL" id="KAJ8704301.1"/>
    </source>
</evidence>
<proteinExistence type="predicted"/>
<dbReference type="EMBL" id="CM056808">
    <property type="protein sequence ID" value="KAJ8704301.1"/>
    <property type="molecule type" value="Genomic_DNA"/>
</dbReference>
<accession>A0ACC2PZ55</accession>
<protein>
    <submittedName>
        <fullName evidence="1">Uncharacterized protein</fullName>
    </submittedName>
</protein>
<sequence>MASRRSAPAQRSMTRSRKILALVPKCGAKSDVESSESSEDEFQMCRPHQDVSEDSSPVRSIASSVENVNISDSDDCEYREIYAVASVHEEPRIRQNTTDSTSYSPSILQHDPDIIPPSPSVYIPPSPSIDSICSPASLTLAASSAPAAPTAATVRLRRYKKTPVIVKKPF</sequence>
<evidence type="ECO:0000313" key="2">
    <source>
        <dbReference type="Proteomes" id="UP001231649"/>
    </source>
</evidence>
<name>A0ACC2PZ55_9NEOP</name>
<organism evidence="1 2">
    <name type="scientific">Mythimna loreyi</name>
    <dbReference type="NCBI Taxonomy" id="667449"/>
    <lineage>
        <taxon>Eukaryota</taxon>
        <taxon>Metazoa</taxon>
        <taxon>Ecdysozoa</taxon>
        <taxon>Arthropoda</taxon>
        <taxon>Hexapoda</taxon>
        <taxon>Insecta</taxon>
        <taxon>Pterygota</taxon>
        <taxon>Neoptera</taxon>
        <taxon>Endopterygota</taxon>
        <taxon>Lepidoptera</taxon>
        <taxon>Glossata</taxon>
        <taxon>Ditrysia</taxon>
        <taxon>Noctuoidea</taxon>
        <taxon>Noctuidae</taxon>
        <taxon>Noctuinae</taxon>
        <taxon>Hadenini</taxon>
        <taxon>Mythimna</taxon>
    </lineage>
</organism>
<gene>
    <name evidence="1" type="ORF">PYW08_013025</name>
</gene>